<reference evidence="4 5" key="1">
    <citation type="submission" date="2024-09" db="EMBL/GenBank/DDBJ databases">
        <authorList>
            <person name="Sun Q."/>
            <person name="Mori K."/>
        </authorList>
    </citation>
    <scope>NUCLEOTIDE SEQUENCE [LARGE SCALE GENOMIC DNA]</scope>
    <source>
        <strain evidence="4 5">CCM 7228</strain>
    </source>
</reference>
<evidence type="ECO:0000313" key="5">
    <source>
        <dbReference type="Proteomes" id="UP001589854"/>
    </source>
</evidence>
<comment type="cofactor">
    <cofactor evidence="1">
        <name>FAD</name>
        <dbReference type="ChEBI" id="CHEBI:57692"/>
    </cofactor>
</comment>
<keyword evidence="5" id="KW-1185">Reference proteome</keyword>
<dbReference type="SUPFAM" id="SSF51905">
    <property type="entry name" value="FAD/NAD(P)-binding domain"/>
    <property type="match status" value="1"/>
</dbReference>
<sequence>MRESGFALLSYPKDMLAIIRNGLDKGSRPKKVLIIGGGMSGLVAASLLKQAGHQVTVLEGNHRIGGRVYTVRQPFTSGNYMDFGAMRIPDNHELVLEYIRRFRLPVNQFINSSPEDLIYVNNVLTTRKAYDENPDILNFPVEENEKGKTATELFLDATQPFIDLYSSSSPEEQKRLEDEYAEYSMEEFLQFNPIGRPLSINAIRSIGVMLGIEGFPEFSFVDILTDIIYPIFSKTVKFLEILGGNDLLPLSLMRELNQEIQLNQKVDKIFQMEKGIWIQTRNTITGERHQYDGDFAIVTVPFSVFQFIDVVPYHSISFKKWQVIRELINVSAVKIGIEFRHRFWEKNKVGNVISDLPTRFSYVPSHGIGSSGPGILLASYTWGRDAIPWASLPQKEMVLVVLKDLAKIYGDVVYKEYMHAVSFNWSLNPYSAGCFTLYTPGQEKNFSEVIRQPEGRLHFAGDHTSSFHGWIEGAIESGIRTAYEINKNE</sequence>
<keyword evidence="2" id="KW-0560">Oxidoreductase</keyword>
<dbReference type="PANTHER" id="PTHR10742:SF342">
    <property type="entry name" value="AMINE OXIDASE"/>
    <property type="match status" value="1"/>
</dbReference>
<dbReference type="InterPro" id="IPR036188">
    <property type="entry name" value="FAD/NAD-bd_sf"/>
</dbReference>
<dbReference type="Gene3D" id="1.10.405.10">
    <property type="entry name" value="Guanine Nucleotide Dissociation Inhibitor, domain 1"/>
    <property type="match status" value="1"/>
</dbReference>
<comment type="caution">
    <text evidence="4">The sequence shown here is derived from an EMBL/GenBank/DDBJ whole genome shotgun (WGS) entry which is preliminary data.</text>
</comment>
<dbReference type="SUPFAM" id="SSF54373">
    <property type="entry name" value="FAD-linked reductases, C-terminal domain"/>
    <property type="match status" value="1"/>
</dbReference>
<dbReference type="Gene3D" id="3.50.50.60">
    <property type="entry name" value="FAD/NAD(P)-binding domain"/>
    <property type="match status" value="1"/>
</dbReference>
<dbReference type="Gene3D" id="3.90.660.10">
    <property type="match status" value="1"/>
</dbReference>
<dbReference type="InterPro" id="IPR002937">
    <property type="entry name" value="Amino_oxidase"/>
</dbReference>
<gene>
    <name evidence="4" type="ORF">ACFFIX_27185</name>
</gene>
<dbReference type="PRINTS" id="PR00757">
    <property type="entry name" value="AMINEOXDASEF"/>
</dbReference>
<dbReference type="EMBL" id="JBHLVO010000061">
    <property type="protein sequence ID" value="MFC0274987.1"/>
    <property type="molecule type" value="Genomic_DNA"/>
</dbReference>
<organism evidence="4 5">
    <name type="scientific">Metabacillus herbersteinensis</name>
    <dbReference type="NCBI Taxonomy" id="283816"/>
    <lineage>
        <taxon>Bacteria</taxon>
        <taxon>Bacillati</taxon>
        <taxon>Bacillota</taxon>
        <taxon>Bacilli</taxon>
        <taxon>Bacillales</taxon>
        <taxon>Bacillaceae</taxon>
        <taxon>Metabacillus</taxon>
    </lineage>
</organism>
<dbReference type="InterPro" id="IPR001613">
    <property type="entry name" value="Flavin_amine_oxidase"/>
</dbReference>
<feature type="domain" description="Amine oxidase" evidence="3">
    <location>
        <begin position="39"/>
        <end position="485"/>
    </location>
</feature>
<evidence type="ECO:0000256" key="2">
    <source>
        <dbReference type="ARBA" id="ARBA00023002"/>
    </source>
</evidence>
<dbReference type="InterPro" id="IPR050281">
    <property type="entry name" value="Flavin_monoamine_oxidase"/>
</dbReference>
<evidence type="ECO:0000256" key="1">
    <source>
        <dbReference type="ARBA" id="ARBA00001974"/>
    </source>
</evidence>
<evidence type="ECO:0000313" key="4">
    <source>
        <dbReference type="EMBL" id="MFC0274987.1"/>
    </source>
</evidence>
<protein>
    <submittedName>
        <fullName evidence="4">Flavin monoamine oxidase family protein</fullName>
    </submittedName>
</protein>
<accession>A0ABV6GMR9</accession>
<dbReference type="Proteomes" id="UP001589854">
    <property type="component" value="Unassembled WGS sequence"/>
</dbReference>
<evidence type="ECO:0000259" key="3">
    <source>
        <dbReference type="Pfam" id="PF01593"/>
    </source>
</evidence>
<dbReference type="Pfam" id="PF01593">
    <property type="entry name" value="Amino_oxidase"/>
    <property type="match status" value="1"/>
</dbReference>
<dbReference type="PANTHER" id="PTHR10742">
    <property type="entry name" value="FLAVIN MONOAMINE OXIDASE"/>
    <property type="match status" value="1"/>
</dbReference>
<dbReference type="RefSeq" id="WP_251157379.1">
    <property type="nucleotide sequence ID" value="NZ_JBHLVO010000061.1"/>
</dbReference>
<proteinExistence type="predicted"/>
<name>A0ABV6GMR9_9BACI</name>